<dbReference type="Pfam" id="PF13561">
    <property type="entry name" value="adh_short_C2"/>
    <property type="match status" value="1"/>
</dbReference>
<dbReference type="GO" id="GO:0016614">
    <property type="term" value="F:oxidoreductase activity, acting on CH-OH group of donors"/>
    <property type="evidence" value="ECO:0007669"/>
    <property type="project" value="UniProtKB-ARBA"/>
</dbReference>
<comment type="function">
    <text evidence="5">In the Amaryllidaceae alkaloids biosynthesic pathway, catalyzes the conversion of noroxomaritidine to oxomaritidine, a precursor of haemanthamine- and crinamine-type alkaloids, promising anticancer agents. Can also, to some extent, catalyze the condensation of 3,4-dihydroxybenzaldehyde (3,4-DHBA) and tyramine to produce norbelladine, and of isovanillin and tyramine to produce 4'-O-methylnorbelladine.</text>
</comment>
<dbReference type="PRINTS" id="PR00081">
    <property type="entry name" value="GDHRDH"/>
</dbReference>
<dbReference type="PANTHER" id="PTHR48107:SF7">
    <property type="entry name" value="RE15974P"/>
    <property type="match status" value="1"/>
</dbReference>
<evidence type="ECO:0000256" key="5">
    <source>
        <dbReference type="ARBA" id="ARBA00055943"/>
    </source>
</evidence>
<evidence type="ECO:0000313" key="7">
    <source>
        <dbReference type="EMBL" id="ONK74304.1"/>
    </source>
</evidence>
<keyword evidence="8" id="KW-1185">Reference proteome</keyword>
<evidence type="ECO:0000256" key="1">
    <source>
        <dbReference type="ARBA" id="ARBA00023002"/>
    </source>
</evidence>
<evidence type="ECO:0000256" key="3">
    <source>
        <dbReference type="ARBA" id="ARBA00050958"/>
    </source>
</evidence>
<accession>A0A5P1F851</accession>
<keyword evidence="1" id="KW-0560">Oxidoreductase</keyword>
<evidence type="ECO:0000313" key="8">
    <source>
        <dbReference type="Proteomes" id="UP000243459"/>
    </source>
</evidence>
<dbReference type="SUPFAM" id="SSF51735">
    <property type="entry name" value="NAD(P)-binding Rossmann-fold domains"/>
    <property type="match status" value="1"/>
</dbReference>
<name>A0A5P1F851_ASPOF</name>
<evidence type="ECO:0000256" key="2">
    <source>
        <dbReference type="ARBA" id="ARBA00025714"/>
    </source>
</evidence>
<dbReference type="AlphaFoldDB" id="A0A5P1F851"/>
<dbReference type="CDD" id="cd05362">
    <property type="entry name" value="THN_reductase-like_SDR_c"/>
    <property type="match status" value="1"/>
</dbReference>
<dbReference type="InterPro" id="IPR002347">
    <property type="entry name" value="SDR_fam"/>
</dbReference>
<dbReference type="Gramene" id="ONK74304">
    <property type="protein sequence ID" value="ONK74304"/>
    <property type="gene ID" value="A4U43_C03F4870"/>
</dbReference>
<sequence length="254" mass="26458">MALPLAGKVAIVTGSSRGIGRAIAAHLSSLGANLVINYATNSTQADLLASELNSNSADLRAIAVQADVSHPSGPKTLFDRAEEAFGSPVHIFVNSAGIVDSKYSTISSMPVEDFDAIFSVNARGAFLCCQEAANRIVRGGGGRIVMISTSLVGALLTKYGAYTASKAAVETLVKILAKELGGTKITVNCVAPGPTATELFFEGKTEADIKRLLDMNPMGRIGEPKDVAPVVGFLCKDEAEWVNGQVIRANGGYV</sequence>
<dbReference type="FunFam" id="3.40.50.720:FF:000084">
    <property type="entry name" value="Short-chain dehydrogenase reductase"/>
    <property type="match status" value="1"/>
</dbReference>
<evidence type="ECO:0000256" key="4">
    <source>
        <dbReference type="ARBA" id="ARBA00052456"/>
    </source>
</evidence>
<comment type="catalytic activity">
    <reaction evidence="3">
        <text>(10bS,4aR)-noroxomaritidine + NADPH + H(+) = (10bS,4aR)-oxomaritidine + NADP(+)</text>
        <dbReference type="Rhea" id="RHEA:63200"/>
        <dbReference type="ChEBI" id="CHEBI:15378"/>
        <dbReference type="ChEBI" id="CHEBI:57783"/>
        <dbReference type="ChEBI" id="CHEBI:58349"/>
        <dbReference type="ChEBI" id="CHEBI:133996"/>
        <dbReference type="ChEBI" id="CHEBI:146209"/>
    </reaction>
    <physiologicalReaction direction="left-to-right" evidence="3">
        <dbReference type="Rhea" id="RHEA:63201"/>
    </physiologicalReaction>
</comment>
<proteinExistence type="inferred from homology"/>
<dbReference type="Proteomes" id="UP000243459">
    <property type="component" value="Chromosome 3"/>
</dbReference>
<dbReference type="Gene3D" id="3.40.50.720">
    <property type="entry name" value="NAD(P)-binding Rossmann-like Domain"/>
    <property type="match status" value="1"/>
</dbReference>
<dbReference type="OrthoDB" id="1669814at2759"/>
<dbReference type="InterPro" id="IPR036291">
    <property type="entry name" value="NAD(P)-bd_dom_sf"/>
</dbReference>
<protein>
    <recommendedName>
        <fullName evidence="6">Noroxomaritidine/norcraugsodine reductase</fullName>
    </recommendedName>
</protein>
<dbReference type="EMBL" id="CM007383">
    <property type="protein sequence ID" value="ONK74304.1"/>
    <property type="molecule type" value="Genomic_DNA"/>
</dbReference>
<comment type="catalytic activity">
    <reaction evidence="4">
        <text>(10bR,4aS)-noroxomaritidine + NADPH + H(+) = (10bR,4aS)-oxomaritidine + NADP(+)</text>
        <dbReference type="Rhea" id="RHEA:63196"/>
        <dbReference type="ChEBI" id="CHEBI:15378"/>
        <dbReference type="ChEBI" id="CHEBI:57783"/>
        <dbReference type="ChEBI" id="CHEBI:58349"/>
        <dbReference type="ChEBI" id="CHEBI:133995"/>
        <dbReference type="ChEBI" id="CHEBI:146208"/>
    </reaction>
    <physiologicalReaction direction="left-to-right" evidence="4">
        <dbReference type="Rhea" id="RHEA:63197"/>
    </physiologicalReaction>
</comment>
<dbReference type="PRINTS" id="PR00080">
    <property type="entry name" value="SDRFAMILY"/>
</dbReference>
<comment type="similarity">
    <text evidence="2">Belongs to the short-chain dehydrogenases/reductases (SDR) family. SDR65C subfamily.</text>
</comment>
<gene>
    <name evidence="7" type="ORF">A4U43_C03F4870</name>
</gene>
<dbReference type="PANTHER" id="PTHR48107">
    <property type="entry name" value="NADPH-DEPENDENT ALDEHYDE REDUCTASE-LIKE PROTEIN, CHLOROPLASTIC-RELATED"/>
    <property type="match status" value="1"/>
</dbReference>
<reference evidence="8" key="1">
    <citation type="journal article" date="2017" name="Nat. Commun.">
        <title>The asparagus genome sheds light on the origin and evolution of a young Y chromosome.</title>
        <authorList>
            <person name="Harkess A."/>
            <person name="Zhou J."/>
            <person name="Xu C."/>
            <person name="Bowers J.E."/>
            <person name="Van der Hulst R."/>
            <person name="Ayyampalayam S."/>
            <person name="Mercati F."/>
            <person name="Riccardi P."/>
            <person name="McKain M.R."/>
            <person name="Kakrana A."/>
            <person name="Tang H."/>
            <person name="Ray J."/>
            <person name="Groenendijk J."/>
            <person name="Arikit S."/>
            <person name="Mathioni S.M."/>
            <person name="Nakano M."/>
            <person name="Shan H."/>
            <person name="Telgmann-Rauber A."/>
            <person name="Kanno A."/>
            <person name="Yue Z."/>
            <person name="Chen H."/>
            <person name="Li W."/>
            <person name="Chen Y."/>
            <person name="Xu X."/>
            <person name="Zhang Y."/>
            <person name="Luo S."/>
            <person name="Chen H."/>
            <person name="Gao J."/>
            <person name="Mao Z."/>
            <person name="Pires J.C."/>
            <person name="Luo M."/>
            <person name="Kudrna D."/>
            <person name="Wing R.A."/>
            <person name="Meyers B.C."/>
            <person name="Yi K."/>
            <person name="Kong H."/>
            <person name="Lavrijsen P."/>
            <person name="Sunseri F."/>
            <person name="Falavigna A."/>
            <person name="Ye Y."/>
            <person name="Leebens-Mack J.H."/>
            <person name="Chen G."/>
        </authorList>
    </citation>
    <scope>NUCLEOTIDE SEQUENCE [LARGE SCALE GENOMIC DNA]</scope>
    <source>
        <strain evidence="8">cv. DH0086</strain>
    </source>
</reference>
<organism evidence="7 8">
    <name type="scientific">Asparagus officinalis</name>
    <name type="common">Garden asparagus</name>
    <dbReference type="NCBI Taxonomy" id="4686"/>
    <lineage>
        <taxon>Eukaryota</taxon>
        <taxon>Viridiplantae</taxon>
        <taxon>Streptophyta</taxon>
        <taxon>Embryophyta</taxon>
        <taxon>Tracheophyta</taxon>
        <taxon>Spermatophyta</taxon>
        <taxon>Magnoliopsida</taxon>
        <taxon>Liliopsida</taxon>
        <taxon>Asparagales</taxon>
        <taxon>Asparagaceae</taxon>
        <taxon>Asparagoideae</taxon>
        <taxon>Asparagus</taxon>
    </lineage>
</organism>
<dbReference type="OMA" id="KDANTMF"/>
<evidence type="ECO:0000256" key="6">
    <source>
        <dbReference type="ARBA" id="ARBA00069361"/>
    </source>
</evidence>